<evidence type="ECO:0000256" key="4">
    <source>
        <dbReference type="ARBA" id="ARBA00022692"/>
    </source>
</evidence>
<dbReference type="Pfam" id="PF03471">
    <property type="entry name" value="CorC_HlyC"/>
    <property type="match status" value="1"/>
</dbReference>
<organism evidence="13 14">
    <name type="scientific">Cryptosporangium japonicum</name>
    <dbReference type="NCBI Taxonomy" id="80872"/>
    <lineage>
        <taxon>Bacteria</taxon>
        <taxon>Bacillati</taxon>
        <taxon>Actinomycetota</taxon>
        <taxon>Actinomycetes</taxon>
        <taxon>Cryptosporangiales</taxon>
        <taxon>Cryptosporangiaceae</taxon>
        <taxon>Cryptosporangium</taxon>
    </lineage>
</organism>
<dbReference type="InterPro" id="IPR005170">
    <property type="entry name" value="Transptr-assoc_dom"/>
</dbReference>
<dbReference type="Pfam" id="PF01595">
    <property type="entry name" value="CNNM"/>
    <property type="match status" value="1"/>
</dbReference>
<dbReference type="InterPro" id="IPR002550">
    <property type="entry name" value="CNNM"/>
</dbReference>
<dbReference type="PANTHER" id="PTHR43099:SF6">
    <property type="entry name" value="UPF0053 PROTEIN RV1842C"/>
    <property type="match status" value="1"/>
</dbReference>
<dbReference type="InterPro" id="IPR036318">
    <property type="entry name" value="FAD-bd_PCMH-like_sf"/>
</dbReference>
<accession>A0ABN0UZA3</accession>
<evidence type="ECO:0000313" key="13">
    <source>
        <dbReference type="EMBL" id="GAA0267483.1"/>
    </source>
</evidence>
<dbReference type="EMBL" id="BAAAGX010000027">
    <property type="protein sequence ID" value="GAA0267483.1"/>
    <property type="molecule type" value="Genomic_DNA"/>
</dbReference>
<protein>
    <submittedName>
        <fullName evidence="13">Hemolysin family protein</fullName>
    </submittedName>
</protein>
<feature type="domain" description="CNNM transmembrane" evidence="12">
    <location>
        <begin position="1"/>
        <end position="201"/>
    </location>
</feature>
<keyword evidence="7 9" id="KW-0129">CBS domain</keyword>
<dbReference type="Gene3D" id="3.10.580.10">
    <property type="entry name" value="CBS-domain"/>
    <property type="match status" value="1"/>
</dbReference>
<keyword evidence="3" id="KW-1003">Cell membrane</keyword>
<evidence type="ECO:0000256" key="5">
    <source>
        <dbReference type="ARBA" id="ARBA00022737"/>
    </source>
</evidence>
<dbReference type="Pfam" id="PF00571">
    <property type="entry name" value="CBS"/>
    <property type="match status" value="2"/>
</dbReference>
<dbReference type="PROSITE" id="PS51371">
    <property type="entry name" value="CBS"/>
    <property type="match status" value="2"/>
</dbReference>
<evidence type="ECO:0000256" key="6">
    <source>
        <dbReference type="ARBA" id="ARBA00022989"/>
    </source>
</evidence>
<dbReference type="SUPFAM" id="SSF56176">
    <property type="entry name" value="FAD-binding/transporter-associated domain-like"/>
    <property type="match status" value="1"/>
</dbReference>
<keyword evidence="14" id="KW-1185">Reference proteome</keyword>
<feature type="domain" description="CBS" evidence="11">
    <location>
        <begin position="282"/>
        <end position="342"/>
    </location>
</feature>
<dbReference type="Proteomes" id="UP001500967">
    <property type="component" value="Unassembled WGS sequence"/>
</dbReference>
<evidence type="ECO:0000256" key="7">
    <source>
        <dbReference type="ARBA" id="ARBA00023122"/>
    </source>
</evidence>
<comment type="subcellular location">
    <subcellularLocation>
        <location evidence="1">Cell membrane</location>
        <topology evidence="1">Multi-pass membrane protein</topology>
    </subcellularLocation>
</comment>
<dbReference type="InterPro" id="IPR044751">
    <property type="entry name" value="Ion_transp-like_CBS"/>
</dbReference>
<evidence type="ECO:0000256" key="8">
    <source>
        <dbReference type="ARBA" id="ARBA00023136"/>
    </source>
</evidence>
<dbReference type="PROSITE" id="PS51846">
    <property type="entry name" value="CNNM"/>
    <property type="match status" value="1"/>
</dbReference>
<evidence type="ECO:0000256" key="10">
    <source>
        <dbReference type="PROSITE-ProRule" id="PRU01193"/>
    </source>
</evidence>
<dbReference type="RefSeq" id="WP_344652554.1">
    <property type="nucleotide sequence ID" value="NZ_BAAAGX010000027.1"/>
</dbReference>
<dbReference type="InterPro" id="IPR016169">
    <property type="entry name" value="FAD-bd_PCMH_sub2"/>
</dbReference>
<dbReference type="SMART" id="SM01091">
    <property type="entry name" value="CorC_HlyC"/>
    <property type="match status" value="1"/>
</dbReference>
<comment type="caution">
    <text evidence="13">The sequence shown here is derived from an EMBL/GenBank/DDBJ whole genome shotgun (WGS) entry which is preliminary data.</text>
</comment>
<sequence>MTALALVAVLVFLVANAVFVAAEFSLTSLDRPRVQRLADGGSERDKRVLAALRTLSFQLSGSQLGITVSSLILGYLAEPAIGTLIDPALEAAGVPESIAGSASYVVALILATAVQTVFGELVPKNAAVSEPLRTAHLVAPIQRAFSSACKPLILVLNGSANWVIRRLGIEPQDELGAGRSRAELSGLIRTSAEQGALAQGTARLVRRSLAFDDRTVADVLTPRTRVKALSAHSTVADLARESRKTGFSRFPVFEHQLDNLLGVVHVKAVFRFPDEERAHTSIREVIEPFGVLPETLELDEALGQLRREPLQAAAVIDEYGGLAGVVTLEDLIEELVGEVRDEHDRPPEPDIVKLGADHWRVSGLLRDDAAAARICFNVPSGPYETLAGLFLDRAGKVPAVGDTVTVEDAIDPAEWELIVDEMDAHRIAAIRLRRTETEPREDD</sequence>
<evidence type="ECO:0000259" key="11">
    <source>
        <dbReference type="PROSITE" id="PS51371"/>
    </source>
</evidence>
<comment type="similarity">
    <text evidence="2">Belongs to the UPF0053 family.</text>
</comment>
<evidence type="ECO:0000256" key="2">
    <source>
        <dbReference type="ARBA" id="ARBA00006337"/>
    </source>
</evidence>
<proteinExistence type="inferred from homology"/>
<dbReference type="InterPro" id="IPR051676">
    <property type="entry name" value="UPF0053_domain"/>
</dbReference>
<evidence type="ECO:0000256" key="9">
    <source>
        <dbReference type="PROSITE-ProRule" id="PRU00703"/>
    </source>
</evidence>
<evidence type="ECO:0000256" key="3">
    <source>
        <dbReference type="ARBA" id="ARBA00022475"/>
    </source>
</evidence>
<dbReference type="InterPro" id="IPR000644">
    <property type="entry name" value="CBS_dom"/>
</dbReference>
<dbReference type="SMART" id="SM00116">
    <property type="entry name" value="CBS"/>
    <property type="match status" value="2"/>
</dbReference>
<keyword evidence="8 10" id="KW-0472">Membrane</keyword>
<keyword evidence="6 10" id="KW-1133">Transmembrane helix</keyword>
<name>A0ABN0UZA3_9ACTN</name>
<keyword evidence="4 10" id="KW-0812">Transmembrane</keyword>
<dbReference type="Gene3D" id="3.30.465.10">
    <property type="match status" value="1"/>
</dbReference>
<keyword evidence="5" id="KW-0677">Repeat</keyword>
<evidence type="ECO:0000313" key="14">
    <source>
        <dbReference type="Proteomes" id="UP001500967"/>
    </source>
</evidence>
<feature type="domain" description="CBS" evidence="11">
    <location>
        <begin position="220"/>
        <end position="281"/>
    </location>
</feature>
<gene>
    <name evidence="13" type="ORF">GCM10009539_62900</name>
</gene>
<dbReference type="PANTHER" id="PTHR43099">
    <property type="entry name" value="UPF0053 PROTEIN YRKA"/>
    <property type="match status" value="1"/>
</dbReference>
<dbReference type="InterPro" id="IPR046342">
    <property type="entry name" value="CBS_dom_sf"/>
</dbReference>
<evidence type="ECO:0000256" key="1">
    <source>
        <dbReference type="ARBA" id="ARBA00004651"/>
    </source>
</evidence>
<dbReference type="CDD" id="cd04590">
    <property type="entry name" value="CBS_pair_CorC_HlyC_assoc"/>
    <property type="match status" value="1"/>
</dbReference>
<reference evidence="13 14" key="1">
    <citation type="journal article" date="2019" name="Int. J. Syst. Evol. Microbiol.">
        <title>The Global Catalogue of Microorganisms (GCM) 10K type strain sequencing project: providing services to taxonomists for standard genome sequencing and annotation.</title>
        <authorList>
            <consortium name="The Broad Institute Genomics Platform"/>
            <consortium name="The Broad Institute Genome Sequencing Center for Infectious Disease"/>
            <person name="Wu L."/>
            <person name="Ma J."/>
        </authorList>
    </citation>
    <scope>NUCLEOTIDE SEQUENCE [LARGE SCALE GENOMIC DNA]</scope>
    <source>
        <strain evidence="13 14">JCM 10425</strain>
    </source>
</reference>
<dbReference type="SUPFAM" id="SSF54631">
    <property type="entry name" value="CBS-domain pair"/>
    <property type="match status" value="1"/>
</dbReference>
<evidence type="ECO:0000259" key="12">
    <source>
        <dbReference type="PROSITE" id="PS51846"/>
    </source>
</evidence>